<dbReference type="InterPro" id="IPR006059">
    <property type="entry name" value="SBP"/>
</dbReference>
<keyword evidence="3" id="KW-0732">Signal</keyword>
<dbReference type="EMBL" id="DF968181">
    <property type="protein sequence ID" value="GAP41817.1"/>
    <property type="molecule type" value="Genomic_DNA"/>
</dbReference>
<dbReference type="GO" id="GO:1901982">
    <property type="term" value="F:maltose binding"/>
    <property type="evidence" value="ECO:0007669"/>
    <property type="project" value="TreeGrafter"/>
</dbReference>
<evidence type="ECO:0000313" key="6">
    <source>
        <dbReference type="Proteomes" id="UP000053370"/>
    </source>
</evidence>
<keyword evidence="4" id="KW-0812">Transmembrane</keyword>
<proteinExistence type="inferred from homology"/>
<dbReference type="SUPFAM" id="SSF53850">
    <property type="entry name" value="Periplasmic binding protein-like II"/>
    <property type="match status" value="1"/>
</dbReference>
<evidence type="ECO:0000256" key="3">
    <source>
        <dbReference type="ARBA" id="ARBA00022729"/>
    </source>
</evidence>
<dbReference type="Pfam" id="PF13416">
    <property type="entry name" value="SBP_bac_8"/>
    <property type="match status" value="1"/>
</dbReference>
<dbReference type="Proteomes" id="UP000053370">
    <property type="component" value="Unassembled WGS sequence"/>
</dbReference>
<dbReference type="PROSITE" id="PS51257">
    <property type="entry name" value="PROKAR_LIPOPROTEIN"/>
    <property type="match status" value="1"/>
</dbReference>
<name>A0A0S7BYN0_9CHLR</name>
<dbReference type="GO" id="GO:0042956">
    <property type="term" value="P:maltodextrin transmembrane transport"/>
    <property type="evidence" value="ECO:0007669"/>
    <property type="project" value="TreeGrafter"/>
</dbReference>
<sequence length="461" mass="50543">MKLGIETMGKYKKNKPYLTIFSILIFCSFLSGCSILIDSINLLKETDASTMLAENITETTISVTPISLKDTQTSESLQQTPSPENASIPDIQNLVIWVPPQFDPSQNTKESKILTDLIGKFTEEHPGVNITFRVKAITGDGSALSALSAAKNAAPDVIPSLVILNRNDLLSAVQKGLVYPITTNIFSEANSWYSYAKQSSAAENYIYGIPIAGDTLVMVYRASKTGAAMTTWEDILSRGLPIAFVPASSDGLFPTFIYLAKGGKLIDDKGQPWLDQSILVDTLKLFLTGGQNGAFPPSLAQVVDQSQNWQMFLEGSVSIIISNFSTFQHNKGPDIKAMAIPLFTDNQRYPLMNTWNIAVTTSNAEIQNLGIQFAEKMADPIFNDIWTANAGFFPVRQSEHVEWQKDESYDTILKILPDAALLPESQILNKISPILNMAVSKVIKSQTTPEQAAQEAISELE</sequence>
<dbReference type="STRING" id="1678840.ATC1_131813"/>
<gene>
    <name evidence="5" type="ORF">ATC1_131813</name>
</gene>
<keyword evidence="4" id="KW-0472">Membrane</keyword>
<evidence type="ECO:0000313" key="5">
    <source>
        <dbReference type="EMBL" id="GAP41817.1"/>
    </source>
</evidence>
<organism evidence="5">
    <name type="scientific">Flexilinea flocculi</name>
    <dbReference type="NCBI Taxonomy" id="1678840"/>
    <lineage>
        <taxon>Bacteria</taxon>
        <taxon>Bacillati</taxon>
        <taxon>Chloroflexota</taxon>
        <taxon>Anaerolineae</taxon>
        <taxon>Anaerolineales</taxon>
        <taxon>Anaerolineaceae</taxon>
        <taxon>Flexilinea</taxon>
    </lineage>
</organism>
<evidence type="ECO:0000256" key="4">
    <source>
        <dbReference type="SAM" id="Phobius"/>
    </source>
</evidence>
<dbReference type="PATRIC" id="fig|1678840.3.peg.3350"/>
<protein>
    <submittedName>
        <fullName evidence="5">Maltose-binding periplasmic protein MalE</fullName>
    </submittedName>
</protein>
<evidence type="ECO:0000256" key="1">
    <source>
        <dbReference type="ARBA" id="ARBA00008520"/>
    </source>
</evidence>
<dbReference type="GO" id="GO:0015768">
    <property type="term" value="P:maltose transport"/>
    <property type="evidence" value="ECO:0007669"/>
    <property type="project" value="TreeGrafter"/>
</dbReference>
<dbReference type="AlphaFoldDB" id="A0A0S7BYN0"/>
<dbReference type="GO" id="GO:0055052">
    <property type="term" value="C:ATP-binding cassette (ABC) transporter complex, substrate-binding subunit-containing"/>
    <property type="evidence" value="ECO:0007669"/>
    <property type="project" value="TreeGrafter"/>
</dbReference>
<evidence type="ECO:0000256" key="2">
    <source>
        <dbReference type="ARBA" id="ARBA00022448"/>
    </source>
</evidence>
<reference evidence="5" key="1">
    <citation type="journal article" date="2015" name="Genome Announc.">
        <title>Draft Genome Sequence of Anaerolineae Strain TC1, a Novel Isolate from a Methanogenic Wastewater Treatment System.</title>
        <authorList>
            <person name="Matsuura N."/>
            <person name="Tourlousse D.M."/>
            <person name="Sun L."/>
            <person name="Toyonaga M."/>
            <person name="Kuroda K."/>
            <person name="Ohashi A."/>
            <person name="Cruz R."/>
            <person name="Yamaguchi T."/>
            <person name="Sekiguchi Y."/>
        </authorList>
    </citation>
    <scope>NUCLEOTIDE SEQUENCE [LARGE SCALE GENOMIC DNA]</scope>
    <source>
        <strain evidence="5">TC1</strain>
    </source>
</reference>
<keyword evidence="4" id="KW-1133">Transmembrane helix</keyword>
<dbReference type="PANTHER" id="PTHR30061:SF50">
    <property type="entry name" value="MALTOSE_MALTODEXTRIN-BINDING PERIPLASMIC PROTEIN"/>
    <property type="match status" value="1"/>
</dbReference>
<comment type="similarity">
    <text evidence="1">Belongs to the bacterial solute-binding protein 1 family.</text>
</comment>
<accession>A0A0S7BYN0</accession>
<keyword evidence="6" id="KW-1185">Reference proteome</keyword>
<dbReference type="Gene3D" id="3.40.190.10">
    <property type="entry name" value="Periplasmic binding protein-like II"/>
    <property type="match status" value="1"/>
</dbReference>
<keyword evidence="2" id="KW-0813">Transport</keyword>
<feature type="transmembrane region" description="Helical" evidence="4">
    <location>
        <begin position="17"/>
        <end position="37"/>
    </location>
</feature>
<dbReference type="PANTHER" id="PTHR30061">
    <property type="entry name" value="MALTOSE-BINDING PERIPLASMIC PROTEIN"/>
    <property type="match status" value="1"/>
</dbReference>